<evidence type="ECO:0000256" key="6">
    <source>
        <dbReference type="ARBA" id="ARBA00020597"/>
    </source>
</evidence>
<evidence type="ECO:0000256" key="11">
    <source>
        <dbReference type="ARBA" id="ARBA00048684"/>
    </source>
</evidence>
<evidence type="ECO:0000256" key="7">
    <source>
        <dbReference type="ARBA" id="ARBA00022490"/>
    </source>
</evidence>
<evidence type="ECO:0000256" key="8">
    <source>
        <dbReference type="ARBA" id="ARBA00022563"/>
    </source>
</evidence>
<protein>
    <recommendedName>
        <fullName evidence="6 12">Methenyltetrahydromethanopterin cyclohydrolase</fullName>
        <ecNumber evidence="5 12">3.5.4.27</ecNumber>
    </recommendedName>
    <alternativeName>
        <fullName evidence="10 12">Methenyl-H4MPT cyclohydrolase</fullName>
    </alternativeName>
</protein>
<evidence type="ECO:0000256" key="9">
    <source>
        <dbReference type="ARBA" id="ARBA00022801"/>
    </source>
</evidence>
<dbReference type="NCBIfam" id="TIGR03120">
    <property type="entry name" value="one_C_mch"/>
    <property type="match status" value="1"/>
</dbReference>
<evidence type="ECO:0000256" key="10">
    <source>
        <dbReference type="ARBA" id="ARBA00030468"/>
    </source>
</evidence>
<evidence type="ECO:0000256" key="2">
    <source>
        <dbReference type="ARBA" id="ARBA00004496"/>
    </source>
</evidence>
<keyword evidence="9 12" id="KW-0378">Hydrolase</keyword>
<dbReference type="Gene3D" id="3.10.340.11">
    <property type="entry name" value="Methenyltetrahydromethanopterin Cyclohydrolase, Chain A, domain 1"/>
    <property type="match status" value="1"/>
</dbReference>
<sequence length="332" mass="35167">MGTVEGTAANWPQSGLNAQVQPLVEDLLRNRDWLRIKTERTESGATLVDAGIDTLGGLEAGRRIAEICMAGLGRASISSSQPSDQWRWRIGVTTCDPVLVCLGSQYAGWMLSSEDDGGFFALGSGPARVLAGKEELIQELGVTDSADQTCLVLETDQRPPNGLVEQIAKDCGVSPGNLTLILTPTSSLAGAVQIVGRVVEVAMHKVHALEFPMGQVVDAAGSAPLPPPSPDFITGMGRTNDAILFDGEVHLFVNGPDDQARQLAKELPSSASRDYGRPFAEVFQAYNGDFSKIDPLLFSPARVTITNLESGQTFRGGEGNRNALNASFGEGA</sequence>
<dbReference type="EC" id="3.5.4.27" evidence="5 12"/>
<evidence type="ECO:0000256" key="5">
    <source>
        <dbReference type="ARBA" id="ARBA00012765"/>
    </source>
</evidence>
<comment type="similarity">
    <text evidence="4 12">Belongs to the MCH family.</text>
</comment>
<proteinExistence type="inferred from homology"/>
<evidence type="ECO:0000256" key="1">
    <source>
        <dbReference type="ARBA" id="ARBA00004058"/>
    </source>
</evidence>
<dbReference type="InterPro" id="IPR003209">
    <property type="entry name" value="METHMP_CycHdrlase"/>
</dbReference>
<evidence type="ECO:0000256" key="12">
    <source>
        <dbReference type="HAMAP-Rule" id="MF_00486"/>
    </source>
</evidence>
<comment type="pathway">
    <text evidence="3 12">One-carbon metabolism; formaldehyde degradation; formate from formaldehyde (H(4)MPT route): step 3/5.</text>
</comment>
<evidence type="ECO:0000256" key="4">
    <source>
        <dbReference type="ARBA" id="ARBA00006902"/>
    </source>
</evidence>
<dbReference type="CDD" id="cd00545">
    <property type="entry name" value="MCH"/>
    <property type="match status" value="1"/>
</dbReference>
<comment type="function">
    <text evidence="1 12">Catalyzes the hydrolysis of methenyl-H(4)MPT(+) to 5-formyl-H(4)MPT.</text>
</comment>
<name>A0ABV4TXA6_9GAMM</name>
<comment type="subcellular location">
    <subcellularLocation>
        <location evidence="2 12">Cytoplasm</location>
    </subcellularLocation>
</comment>
<evidence type="ECO:0000313" key="14">
    <source>
        <dbReference type="Proteomes" id="UP001575181"/>
    </source>
</evidence>
<comment type="catalytic activity">
    <reaction evidence="11 12">
        <text>5,10-methenyl-5,6,7,8-tetrahydromethanopterin + H2O = N(5)-formyl-5,6,7,8-tetrahydromethanopterin + H(+)</text>
        <dbReference type="Rhea" id="RHEA:19053"/>
        <dbReference type="ChEBI" id="CHEBI:15377"/>
        <dbReference type="ChEBI" id="CHEBI:15378"/>
        <dbReference type="ChEBI" id="CHEBI:58018"/>
        <dbReference type="ChEBI" id="CHEBI:58337"/>
        <dbReference type="EC" id="3.5.4.27"/>
    </reaction>
</comment>
<comment type="caution">
    <text evidence="13">The sequence shown here is derived from an EMBL/GenBank/DDBJ whole genome shotgun (WGS) entry which is preliminary data.</text>
</comment>
<accession>A0ABV4TXA6</accession>
<dbReference type="EMBL" id="JBGUAW010000006">
    <property type="protein sequence ID" value="MFA9461190.1"/>
    <property type="molecule type" value="Genomic_DNA"/>
</dbReference>
<dbReference type="Gene3D" id="3.30.1030.10">
    <property type="entry name" value="Methenyltetrahydromethanopterin Cyclohydrolase, Chain A, domain 2"/>
    <property type="match status" value="1"/>
</dbReference>
<dbReference type="HAMAP" id="MF_00486">
    <property type="entry name" value="McH"/>
    <property type="match status" value="1"/>
</dbReference>
<dbReference type="GO" id="GO:0018759">
    <property type="term" value="F:methenyltetrahydromethanopterin cyclohydrolase activity"/>
    <property type="evidence" value="ECO:0007669"/>
    <property type="project" value="UniProtKB-EC"/>
</dbReference>
<dbReference type="SUPFAM" id="SSF56199">
    <property type="entry name" value="Methenyltetrahydromethanopterin cyclohydrolase"/>
    <property type="match status" value="1"/>
</dbReference>
<evidence type="ECO:0000313" key="13">
    <source>
        <dbReference type="EMBL" id="MFA9461190.1"/>
    </source>
</evidence>
<keyword evidence="8 12" id="KW-0554">One-carbon metabolism</keyword>
<dbReference type="RefSeq" id="WP_373655976.1">
    <property type="nucleotide sequence ID" value="NZ_JBGUAW010000006.1"/>
</dbReference>
<keyword evidence="7 12" id="KW-0963">Cytoplasm</keyword>
<gene>
    <name evidence="12 13" type="primary">mch</name>
    <name evidence="13" type="ORF">ACERLL_10170</name>
</gene>
<reference evidence="13 14" key="1">
    <citation type="submission" date="2024-08" db="EMBL/GenBank/DDBJ databases">
        <title>Whole-genome sequencing of halo(alkali)philic microorganisms from hypersaline lakes.</title>
        <authorList>
            <person name="Sorokin D.Y."/>
            <person name="Merkel A.Y."/>
            <person name="Messina E."/>
            <person name="Yakimov M."/>
        </authorList>
    </citation>
    <scope>NUCLEOTIDE SEQUENCE [LARGE SCALE GENOMIC DNA]</scope>
    <source>
        <strain evidence="13 14">Cl-TMA</strain>
    </source>
</reference>
<dbReference type="Pfam" id="PF02289">
    <property type="entry name" value="MCH"/>
    <property type="match status" value="1"/>
</dbReference>
<keyword evidence="14" id="KW-1185">Reference proteome</keyword>
<organism evidence="13 14">
    <name type="scientific">Thiohalorhabdus methylotrophus</name>
    <dbReference type="NCBI Taxonomy" id="3242694"/>
    <lineage>
        <taxon>Bacteria</taxon>
        <taxon>Pseudomonadati</taxon>
        <taxon>Pseudomonadota</taxon>
        <taxon>Gammaproteobacteria</taxon>
        <taxon>Thiohalorhabdales</taxon>
        <taxon>Thiohalorhabdaceae</taxon>
        <taxon>Thiohalorhabdus</taxon>
    </lineage>
</organism>
<dbReference type="Proteomes" id="UP001575181">
    <property type="component" value="Unassembled WGS sequence"/>
</dbReference>
<evidence type="ECO:0000256" key="3">
    <source>
        <dbReference type="ARBA" id="ARBA00005087"/>
    </source>
</evidence>